<protein>
    <submittedName>
        <fullName evidence="1">Uncharacterized protein</fullName>
    </submittedName>
</protein>
<dbReference type="AlphaFoldDB" id="A0A384YVX9"/>
<organism evidence="1">
    <name type="scientific">Acinetobacter baumannii</name>
    <dbReference type="NCBI Taxonomy" id="470"/>
    <lineage>
        <taxon>Bacteria</taxon>
        <taxon>Pseudomonadati</taxon>
        <taxon>Pseudomonadota</taxon>
        <taxon>Gammaproteobacteria</taxon>
        <taxon>Moraxellales</taxon>
        <taxon>Moraxellaceae</taxon>
        <taxon>Acinetobacter</taxon>
        <taxon>Acinetobacter calcoaceticus/baumannii complex</taxon>
    </lineage>
</organism>
<gene>
    <name evidence="1" type="ORF">pAb825_12_6</name>
</gene>
<accession>A0A384YVX9</accession>
<reference evidence="1" key="1">
    <citation type="submission" date="2017-10" db="EMBL/GenBank/DDBJ databases">
        <title>Acinetobacter baumannii strain Ab825 complete plasmid pAb825_12.</title>
        <authorList>
            <person name="Cameranesi M.M."/>
            <person name="Repizo G.D."/>
        </authorList>
    </citation>
    <scope>NUCLEOTIDE SEQUENCE</scope>
    <source>
        <strain evidence="1">Ab825</strain>
        <plasmid evidence="1">pAb825_12</plasmid>
    </source>
</reference>
<dbReference type="EMBL" id="MG100203">
    <property type="protein sequence ID" value="AVR61226.1"/>
    <property type="molecule type" value="Genomic_DNA"/>
</dbReference>
<proteinExistence type="predicted"/>
<geneLocation type="plasmid" evidence="1">
    <name>pAb825_12</name>
</geneLocation>
<name>A0A384YVX9_ACIBA</name>
<keyword evidence="1" id="KW-0614">Plasmid</keyword>
<sequence>MGIILDPGTLRILEKSQNRLLFKQNYWQELSKPLIKKPTCFQVGFSGLRPNFFIA</sequence>
<evidence type="ECO:0000313" key="1">
    <source>
        <dbReference type="EMBL" id="AVR61226.1"/>
    </source>
</evidence>